<sequence>KTDDVKSTKASRDLYIVTEESDVTQHSFVFRHKDEEKEERSIFDVHKKHLTSTGNQRPITQPEGQPSYPSSPRPLRHETDVTTLPGYVPTPPVTIDKPPNRKLYDYRDFQYLEQSRRKRRRKKSEVDINIVYNLSRFVTRPYEGALDKYSDSSPKPKLRGRTSQLVTSSTHSPKSRSRTFVSPDCDVTKYLRQRRRSISASPPRIHTSQLHPLFRGSRSTR</sequence>
<dbReference type="HOGENOM" id="CLU_1253140_0_0_1"/>
<dbReference type="Ensembl" id="ENSCINT00000029360.2">
    <property type="protein sequence ID" value="ENSCINP00000029114.2"/>
    <property type="gene ID" value="ENSCING00000017031.2"/>
</dbReference>
<reference evidence="2" key="2">
    <citation type="submission" date="2025-08" db="UniProtKB">
        <authorList>
            <consortium name="Ensembl"/>
        </authorList>
    </citation>
    <scope>IDENTIFICATION</scope>
</reference>
<dbReference type="AlphaFoldDB" id="F6XR85"/>
<organism evidence="2 3">
    <name type="scientific">Ciona intestinalis</name>
    <name type="common">Transparent sea squirt</name>
    <name type="synonym">Ascidia intestinalis</name>
    <dbReference type="NCBI Taxonomy" id="7719"/>
    <lineage>
        <taxon>Eukaryota</taxon>
        <taxon>Metazoa</taxon>
        <taxon>Chordata</taxon>
        <taxon>Tunicata</taxon>
        <taxon>Ascidiacea</taxon>
        <taxon>Phlebobranchia</taxon>
        <taxon>Cionidae</taxon>
        <taxon>Ciona</taxon>
    </lineage>
</organism>
<reference evidence="2" key="3">
    <citation type="submission" date="2025-09" db="UniProtKB">
        <authorList>
            <consortium name="Ensembl"/>
        </authorList>
    </citation>
    <scope>IDENTIFICATION</scope>
</reference>
<feature type="compositionally biased region" description="Polar residues" evidence="1">
    <location>
        <begin position="161"/>
        <end position="172"/>
    </location>
</feature>
<keyword evidence="3" id="KW-1185">Reference proteome</keyword>
<reference evidence="3" key="1">
    <citation type="journal article" date="2002" name="Science">
        <title>The draft genome of Ciona intestinalis: insights into chordate and vertebrate origins.</title>
        <authorList>
            <person name="Dehal P."/>
            <person name="Satou Y."/>
            <person name="Campbell R.K."/>
            <person name="Chapman J."/>
            <person name="Degnan B."/>
            <person name="De Tomaso A."/>
            <person name="Davidson B."/>
            <person name="Di Gregorio A."/>
            <person name="Gelpke M."/>
            <person name="Goodstein D.M."/>
            <person name="Harafuji N."/>
            <person name="Hastings K.E."/>
            <person name="Ho I."/>
            <person name="Hotta K."/>
            <person name="Huang W."/>
            <person name="Kawashima T."/>
            <person name="Lemaire P."/>
            <person name="Martinez D."/>
            <person name="Meinertzhagen I.A."/>
            <person name="Necula S."/>
            <person name="Nonaka M."/>
            <person name="Putnam N."/>
            <person name="Rash S."/>
            <person name="Saiga H."/>
            <person name="Satake M."/>
            <person name="Terry A."/>
            <person name="Yamada L."/>
            <person name="Wang H.G."/>
            <person name="Awazu S."/>
            <person name="Azumi K."/>
            <person name="Boore J."/>
            <person name="Branno M."/>
            <person name="Chin-Bow S."/>
            <person name="DeSantis R."/>
            <person name="Doyle S."/>
            <person name="Francino P."/>
            <person name="Keys D.N."/>
            <person name="Haga S."/>
            <person name="Hayashi H."/>
            <person name="Hino K."/>
            <person name="Imai K.S."/>
            <person name="Inaba K."/>
            <person name="Kano S."/>
            <person name="Kobayashi K."/>
            <person name="Kobayashi M."/>
            <person name="Lee B.I."/>
            <person name="Makabe K.W."/>
            <person name="Manohar C."/>
            <person name="Matassi G."/>
            <person name="Medina M."/>
            <person name="Mochizuki Y."/>
            <person name="Mount S."/>
            <person name="Morishita T."/>
            <person name="Miura S."/>
            <person name="Nakayama A."/>
            <person name="Nishizaka S."/>
            <person name="Nomoto H."/>
            <person name="Ohta F."/>
            <person name="Oishi K."/>
            <person name="Rigoutsos I."/>
            <person name="Sano M."/>
            <person name="Sasaki A."/>
            <person name="Sasakura Y."/>
            <person name="Shoguchi E."/>
            <person name="Shin-i T."/>
            <person name="Spagnuolo A."/>
            <person name="Stainier D."/>
            <person name="Suzuki M.M."/>
            <person name="Tassy O."/>
            <person name="Takatori N."/>
            <person name="Tokuoka M."/>
            <person name="Yagi K."/>
            <person name="Yoshizaki F."/>
            <person name="Wada S."/>
            <person name="Zhang C."/>
            <person name="Hyatt P.D."/>
            <person name="Larimer F."/>
            <person name="Detter C."/>
            <person name="Doggett N."/>
            <person name="Glavina T."/>
            <person name="Hawkins T."/>
            <person name="Richardson P."/>
            <person name="Lucas S."/>
            <person name="Kohara Y."/>
            <person name="Levine M."/>
            <person name="Satoh N."/>
            <person name="Rokhsar D.S."/>
        </authorList>
    </citation>
    <scope>NUCLEOTIDE SEQUENCE [LARGE SCALE GENOMIC DNA]</scope>
</reference>
<feature type="region of interest" description="Disordered" evidence="1">
    <location>
        <begin position="34"/>
        <end position="101"/>
    </location>
</feature>
<evidence type="ECO:0000313" key="2">
    <source>
        <dbReference type="Ensembl" id="ENSCINP00000029114.2"/>
    </source>
</evidence>
<feature type="region of interest" description="Disordered" evidence="1">
    <location>
        <begin position="195"/>
        <end position="221"/>
    </location>
</feature>
<feature type="compositionally biased region" description="Polar residues" evidence="1">
    <location>
        <begin position="51"/>
        <end position="70"/>
    </location>
</feature>
<dbReference type="InParanoid" id="F6XR85"/>
<protein>
    <submittedName>
        <fullName evidence="2">Uncharacterized protein</fullName>
    </submittedName>
</protein>
<feature type="compositionally biased region" description="Basic and acidic residues" evidence="1">
    <location>
        <begin position="34"/>
        <end position="45"/>
    </location>
</feature>
<proteinExistence type="predicted"/>
<feature type="region of interest" description="Disordered" evidence="1">
    <location>
        <begin position="147"/>
        <end position="181"/>
    </location>
</feature>
<evidence type="ECO:0000256" key="1">
    <source>
        <dbReference type="SAM" id="MobiDB-lite"/>
    </source>
</evidence>
<name>F6XR85_CIOIN</name>
<dbReference type="Proteomes" id="UP000008144">
    <property type="component" value="Unassembled WGS sequence"/>
</dbReference>
<accession>F6XR85</accession>
<evidence type="ECO:0000313" key="3">
    <source>
        <dbReference type="Proteomes" id="UP000008144"/>
    </source>
</evidence>